<accession>A0ABW2ASV0</accession>
<feature type="transmembrane region" description="Helical" evidence="1">
    <location>
        <begin position="140"/>
        <end position="161"/>
    </location>
</feature>
<evidence type="ECO:0000313" key="3">
    <source>
        <dbReference type="Proteomes" id="UP001596356"/>
    </source>
</evidence>
<feature type="transmembrane region" description="Helical" evidence="1">
    <location>
        <begin position="12"/>
        <end position="33"/>
    </location>
</feature>
<comment type="caution">
    <text evidence="2">The sequence shown here is derived from an EMBL/GenBank/DDBJ whole genome shotgun (WGS) entry which is preliminary data.</text>
</comment>
<feature type="transmembrane region" description="Helical" evidence="1">
    <location>
        <begin position="288"/>
        <end position="307"/>
    </location>
</feature>
<dbReference type="Pfam" id="PF13593">
    <property type="entry name" value="SBF_like"/>
    <property type="match status" value="1"/>
</dbReference>
<proteinExistence type="predicted"/>
<dbReference type="PIRSF" id="PIRSF026166">
    <property type="entry name" value="UCP026166"/>
    <property type="match status" value="1"/>
</dbReference>
<evidence type="ECO:0000256" key="1">
    <source>
        <dbReference type="SAM" id="Phobius"/>
    </source>
</evidence>
<dbReference type="EMBL" id="JBHSWJ010000002">
    <property type="protein sequence ID" value="MFC6713749.1"/>
    <property type="molecule type" value="Genomic_DNA"/>
</dbReference>
<feature type="transmembrane region" description="Helical" evidence="1">
    <location>
        <begin position="232"/>
        <end position="254"/>
    </location>
</feature>
<dbReference type="Gene3D" id="1.20.1530.20">
    <property type="match status" value="1"/>
</dbReference>
<keyword evidence="1" id="KW-0472">Membrane</keyword>
<keyword evidence="1" id="KW-1133">Transmembrane helix</keyword>
<protein>
    <submittedName>
        <fullName evidence="2">Bile acid:sodium symporter family protein</fullName>
    </submittedName>
</protein>
<dbReference type="PANTHER" id="PTHR18640">
    <property type="entry name" value="SOLUTE CARRIER FAMILY 10 MEMBER 7"/>
    <property type="match status" value="1"/>
</dbReference>
<dbReference type="RefSeq" id="WP_377821748.1">
    <property type="nucleotide sequence ID" value="NZ_JBHSWJ010000002.1"/>
</dbReference>
<organism evidence="2 3">
    <name type="scientific">Branchiibius cervicis</name>
    <dbReference type="NCBI Taxonomy" id="908252"/>
    <lineage>
        <taxon>Bacteria</taxon>
        <taxon>Bacillati</taxon>
        <taxon>Actinomycetota</taxon>
        <taxon>Actinomycetes</taxon>
        <taxon>Micrococcales</taxon>
        <taxon>Dermacoccaceae</taxon>
        <taxon>Branchiibius</taxon>
    </lineage>
</organism>
<keyword evidence="1" id="KW-0812">Transmembrane</keyword>
<feature type="transmembrane region" description="Helical" evidence="1">
    <location>
        <begin position="167"/>
        <end position="189"/>
    </location>
</feature>
<name>A0ABW2ASV0_9MICO</name>
<dbReference type="InterPro" id="IPR016833">
    <property type="entry name" value="Put_Na-Bile_cotransptr"/>
</dbReference>
<gene>
    <name evidence="2" type="ORF">ACFQBT_07875</name>
</gene>
<feature type="transmembrane region" description="Helical" evidence="1">
    <location>
        <begin position="39"/>
        <end position="57"/>
    </location>
</feature>
<dbReference type="InterPro" id="IPR038770">
    <property type="entry name" value="Na+/solute_symporter_sf"/>
</dbReference>
<evidence type="ECO:0000313" key="2">
    <source>
        <dbReference type="EMBL" id="MFC6713749.1"/>
    </source>
</evidence>
<feature type="transmembrane region" description="Helical" evidence="1">
    <location>
        <begin position="69"/>
        <end position="91"/>
    </location>
</feature>
<sequence>MGWLKKIGIDGFVLSILLTVVVASIFPASGSFAPTLDKIVAIAIGLLFFLYGARLHPREALEGLAHWRLHLLILCFTFVVFPLVGVAMRALSPWLLSAPLYTGVLYLTLVPSTVQSSIAFTSIARGNVAGAIVSASASNLLGVFLTPLLVVVMVAAGLMGVDGDISITGSAVLDIVVQLLLPFVLGMLARPLIGGWVKKNASWLKYVDRCSILLVVYSAFSEGVREGIWSKVAVWQIIVLVVLSVLLVLFMLWLTRWSALRLGFNRADMIAIQFCGTKKSLASGLPMAAVLFSAGTVGLIVLPLMIFHQVQLMMCSWLAGRYASEPVATPSAR</sequence>
<keyword evidence="3" id="KW-1185">Reference proteome</keyword>
<dbReference type="PANTHER" id="PTHR18640:SF5">
    <property type="entry name" value="SODIUM_BILE ACID COTRANSPORTER 7"/>
    <property type="match status" value="1"/>
</dbReference>
<dbReference type="Proteomes" id="UP001596356">
    <property type="component" value="Unassembled WGS sequence"/>
</dbReference>
<feature type="transmembrane region" description="Helical" evidence="1">
    <location>
        <begin position="103"/>
        <end position="128"/>
    </location>
</feature>
<reference evidence="3" key="1">
    <citation type="journal article" date="2019" name="Int. J. Syst. Evol. Microbiol.">
        <title>The Global Catalogue of Microorganisms (GCM) 10K type strain sequencing project: providing services to taxonomists for standard genome sequencing and annotation.</title>
        <authorList>
            <consortium name="The Broad Institute Genomics Platform"/>
            <consortium name="The Broad Institute Genome Sequencing Center for Infectious Disease"/>
            <person name="Wu L."/>
            <person name="Ma J."/>
        </authorList>
    </citation>
    <scope>NUCLEOTIDE SEQUENCE [LARGE SCALE GENOMIC DNA]</scope>
    <source>
        <strain evidence="3">NBRC 106593</strain>
    </source>
</reference>